<evidence type="ECO:0000313" key="2">
    <source>
        <dbReference type="EMBL" id="KAK2188184.1"/>
    </source>
</evidence>
<keyword evidence="3" id="KW-1185">Reference proteome</keyword>
<dbReference type="Proteomes" id="UP001209878">
    <property type="component" value="Unassembled WGS sequence"/>
</dbReference>
<feature type="transmembrane region" description="Helical" evidence="1">
    <location>
        <begin position="28"/>
        <end position="48"/>
    </location>
</feature>
<accession>A0AAD9P504</accession>
<protein>
    <submittedName>
        <fullName evidence="2">Uncharacterized protein</fullName>
    </submittedName>
</protein>
<keyword evidence="1" id="KW-0812">Transmembrane</keyword>
<reference evidence="2" key="1">
    <citation type="journal article" date="2023" name="Mol. Biol. Evol.">
        <title>Third-Generation Sequencing Reveals the Adaptive Role of the Epigenome in Three Deep-Sea Polychaetes.</title>
        <authorList>
            <person name="Perez M."/>
            <person name="Aroh O."/>
            <person name="Sun Y."/>
            <person name="Lan Y."/>
            <person name="Juniper S.K."/>
            <person name="Young C.R."/>
            <person name="Angers B."/>
            <person name="Qian P.Y."/>
        </authorList>
    </citation>
    <scope>NUCLEOTIDE SEQUENCE</scope>
    <source>
        <strain evidence="2">R07B-5</strain>
    </source>
</reference>
<keyword evidence="1" id="KW-1133">Transmembrane helix</keyword>
<keyword evidence="1" id="KW-0472">Membrane</keyword>
<evidence type="ECO:0000313" key="3">
    <source>
        <dbReference type="Proteomes" id="UP001209878"/>
    </source>
</evidence>
<evidence type="ECO:0000256" key="1">
    <source>
        <dbReference type="SAM" id="Phobius"/>
    </source>
</evidence>
<comment type="caution">
    <text evidence="2">The sequence shown here is derived from an EMBL/GenBank/DDBJ whole genome shotgun (WGS) entry which is preliminary data.</text>
</comment>
<proteinExistence type="predicted"/>
<dbReference type="EMBL" id="JAODUO010000141">
    <property type="protein sequence ID" value="KAK2188184.1"/>
    <property type="molecule type" value="Genomic_DNA"/>
</dbReference>
<dbReference type="AlphaFoldDB" id="A0AAD9P504"/>
<gene>
    <name evidence="2" type="ORF">NP493_142g04003</name>
</gene>
<name>A0AAD9P504_RIDPI</name>
<organism evidence="2 3">
    <name type="scientific">Ridgeia piscesae</name>
    <name type="common">Tubeworm</name>
    <dbReference type="NCBI Taxonomy" id="27915"/>
    <lineage>
        <taxon>Eukaryota</taxon>
        <taxon>Metazoa</taxon>
        <taxon>Spiralia</taxon>
        <taxon>Lophotrochozoa</taxon>
        <taxon>Annelida</taxon>
        <taxon>Polychaeta</taxon>
        <taxon>Sedentaria</taxon>
        <taxon>Canalipalpata</taxon>
        <taxon>Sabellida</taxon>
        <taxon>Siboglinidae</taxon>
        <taxon>Ridgeia</taxon>
    </lineage>
</organism>
<sequence>MHGCVARHQIVELVGGGPVSSASSRRDVAGALRATFALSFYINSYIFIIHGHRARQPNGGRRTTLEHKYERNAAPSNTTRACACHAPHVTVT</sequence>